<evidence type="ECO:0000313" key="1">
    <source>
        <dbReference type="EMBL" id="GAL59458.1"/>
    </source>
</evidence>
<gene>
    <name evidence="1" type="ORF">EV102420_18_00360</name>
</gene>
<organism evidence="1 2">
    <name type="scientific">Pseudescherichia vulneris NBRC 102420</name>
    <dbReference type="NCBI Taxonomy" id="1115515"/>
    <lineage>
        <taxon>Bacteria</taxon>
        <taxon>Pseudomonadati</taxon>
        <taxon>Pseudomonadota</taxon>
        <taxon>Gammaproteobacteria</taxon>
        <taxon>Enterobacterales</taxon>
        <taxon>Enterobacteriaceae</taxon>
        <taxon>Pseudescherichia</taxon>
    </lineage>
</organism>
<dbReference type="AlphaFoldDB" id="A0A090V5T3"/>
<dbReference type="eggNOG" id="ENOG5031VW6">
    <property type="taxonomic scope" value="Bacteria"/>
</dbReference>
<reference evidence="1 2" key="1">
    <citation type="submission" date="2014-09" db="EMBL/GenBank/DDBJ databases">
        <title>Whole genome shotgun sequence of Escherichia vulneris NBRC 102420.</title>
        <authorList>
            <person name="Yoshida Y."/>
            <person name="Hosoyama A."/>
            <person name="Tsuchikane K."/>
            <person name="Ohji S."/>
            <person name="Ichikawa N."/>
            <person name="Kimura A."/>
            <person name="Yamazoe A."/>
            <person name="Ezaki T."/>
            <person name="Fujita N."/>
        </authorList>
    </citation>
    <scope>NUCLEOTIDE SEQUENCE [LARGE SCALE GENOMIC DNA]</scope>
    <source>
        <strain evidence="1 2">NBRC 102420</strain>
    </source>
</reference>
<keyword evidence="2" id="KW-1185">Reference proteome</keyword>
<evidence type="ECO:0000313" key="2">
    <source>
        <dbReference type="Proteomes" id="UP000029462"/>
    </source>
</evidence>
<comment type="caution">
    <text evidence="1">The sequence shown here is derived from an EMBL/GenBank/DDBJ whole genome shotgun (WGS) entry which is preliminary data.</text>
</comment>
<dbReference type="Proteomes" id="UP000029462">
    <property type="component" value="Unassembled WGS sequence"/>
</dbReference>
<dbReference type="Pfam" id="PF06092">
    <property type="entry name" value="DUF943"/>
    <property type="match status" value="1"/>
</dbReference>
<protein>
    <recommendedName>
        <fullName evidence="3">DUF943 family protein</fullName>
    </recommendedName>
</protein>
<dbReference type="RefSeq" id="WP_306302608.1">
    <property type="nucleotide sequence ID" value="NZ_BBMZ01000018.1"/>
</dbReference>
<sequence length="153" mass="17689">MKTNLKTTLIVLSLFFLTSASYVSWLDSTPVKIIAVHQEESFSEVLVKNLPITDTGKIKWWIKNKQPLKNKYKIPRPGSNGNFYINFWDFGEGYKEQGKYDRRCFADMKPLKNCIDKNAVFSVENGRDGSIIFTVYDGTYRMERGGEVKKIQD</sequence>
<accession>A0A090V5T3</accession>
<dbReference type="STRING" id="1115515.EV102420_18_00360"/>
<dbReference type="InterPro" id="IPR010351">
    <property type="entry name" value="DUF943"/>
</dbReference>
<name>A0A090V5T3_PSEVU</name>
<evidence type="ECO:0008006" key="3">
    <source>
        <dbReference type="Google" id="ProtNLM"/>
    </source>
</evidence>
<proteinExistence type="predicted"/>
<dbReference type="EMBL" id="BBMZ01000018">
    <property type="protein sequence ID" value="GAL59458.1"/>
    <property type="molecule type" value="Genomic_DNA"/>
</dbReference>